<dbReference type="Proteomes" id="UP000051886">
    <property type="component" value="Unassembled WGS sequence"/>
</dbReference>
<dbReference type="AlphaFoldDB" id="A0A0R2LJQ7"/>
<evidence type="ECO:0000313" key="1">
    <source>
        <dbReference type="EMBL" id="KRO02046.1"/>
    </source>
</evidence>
<protein>
    <submittedName>
        <fullName evidence="1">Uncharacterized protein</fullName>
    </submittedName>
</protein>
<dbReference type="RefSeq" id="WP_017867423.1">
    <property type="nucleotide sequence ID" value="NZ_BJYB01000010.1"/>
</dbReference>
<accession>A0A0R2LJQ7</accession>
<name>A0A0R2LJQ7_9LACO</name>
<sequence>MFNIVPNDMGEVAQKLSFLQANRKENMTEQDVLVDTAKEGLQEMLDEALEGPYFNVKWRTKDQELLVTGALKEEIGTVIPRDGFDTFSADFKNNAILFWRNYGKQLTALINQE</sequence>
<dbReference type="PATRIC" id="fig|449659.4.peg.1751"/>
<dbReference type="STRING" id="449659.IV66_GL001715"/>
<dbReference type="EMBL" id="JQCN01000004">
    <property type="protein sequence ID" value="KRO02046.1"/>
    <property type="molecule type" value="Genomic_DNA"/>
</dbReference>
<gene>
    <name evidence="1" type="ORF">IV66_GL001715</name>
</gene>
<keyword evidence="2" id="KW-1185">Reference proteome</keyword>
<evidence type="ECO:0000313" key="2">
    <source>
        <dbReference type="Proteomes" id="UP000051886"/>
    </source>
</evidence>
<dbReference type="OrthoDB" id="2248271at2"/>
<proteinExistence type="predicted"/>
<reference evidence="1 2" key="1">
    <citation type="journal article" date="2015" name="Genome Announc.">
        <title>Expanding the biotechnology potential of lactobacilli through comparative genomics of 213 strains and associated genera.</title>
        <authorList>
            <person name="Sun Z."/>
            <person name="Harris H.M."/>
            <person name="McCann A."/>
            <person name="Guo C."/>
            <person name="Argimon S."/>
            <person name="Zhang W."/>
            <person name="Yang X."/>
            <person name="Jeffery I.B."/>
            <person name="Cooney J.C."/>
            <person name="Kagawa T.F."/>
            <person name="Liu W."/>
            <person name="Song Y."/>
            <person name="Salvetti E."/>
            <person name="Wrobel A."/>
            <person name="Rasinkangas P."/>
            <person name="Parkhill J."/>
            <person name="Rea M.C."/>
            <person name="O'Sullivan O."/>
            <person name="Ritari J."/>
            <person name="Douillard F.P."/>
            <person name="Paul Ross R."/>
            <person name="Yang R."/>
            <person name="Briner A.E."/>
            <person name="Felis G.E."/>
            <person name="de Vos W.M."/>
            <person name="Barrangou R."/>
            <person name="Klaenhammer T.R."/>
            <person name="Caufield P.W."/>
            <person name="Cui Y."/>
            <person name="Zhang H."/>
            <person name="O'Toole P.W."/>
        </authorList>
    </citation>
    <scope>NUCLEOTIDE SEQUENCE [LARGE SCALE GENOMIC DNA]</scope>
    <source>
        <strain evidence="1 2">NBRC 103219</strain>
    </source>
</reference>
<comment type="caution">
    <text evidence="1">The sequence shown here is derived from an EMBL/GenBank/DDBJ whole genome shotgun (WGS) entry which is preliminary data.</text>
</comment>
<organism evidence="1 2">
    <name type="scientific">Ligilactobacillus pobuzihii</name>
    <dbReference type="NCBI Taxonomy" id="449659"/>
    <lineage>
        <taxon>Bacteria</taxon>
        <taxon>Bacillati</taxon>
        <taxon>Bacillota</taxon>
        <taxon>Bacilli</taxon>
        <taxon>Lactobacillales</taxon>
        <taxon>Lactobacillaceae</taxon>
        <taxon>Ligilactobacillus</taxon>
    </lineage>
</organism>